<dbReference type="AlphaFoldDB" id="A0AAW7ICS3"/>
<dbReference type="InterPro" id="IPR029044">
    <property type="entry name" value="Nucleotide-diphossugar_trans"/>
</dbReference>
<evidence type="ECO:0000259" key="2">
    <source>
        <dbReference type="Pfam" id="PF00535"/>
    </source>
</evidence>
<evidence type="ECO:0000313" key="3">
    <source>
        <dbReference type="EMBL" id="MDM5452708.1"/>
    </source>
</evidence>
<comment type="caution">
    <text evidence="3">The sequence shown here is derived from an EMBL/GenBank/DDBJ whole genome shotgun (WGS) entry which is preliminary data.</text>
</comment>
<reference evidence="3" key="1">
    <citation type="submission" date="2023-06" db="EMBL/GenBank/DDBJ databases">
        <title>Comparative genomics of Bacillaceae isolates and their secondary metabolite potential.</title>
        <authorList>
            <person name="Song L."/>
            <person name="Nielsen L.J."/>
            <person name="Mohite O."/>
            <person name="Xu X."/>
            <person name="Weber T."/>
            <person name="Kovacs A.T."/>
        </authorList>
    </citation>
    <scope>NUCLEOTIDE SEQUENCE</scope>
    <source>
        <strain evidence="3">D8_B_37</strain>
    </source>
</reference>
<dbReference type="EMBL" id="JAUCEY010000008">
    <property type="protein sequence ID" value="MDM5452708.1"/>
    <property type="molecule type" value="Genomic_DNA"/>
</dbReference>
<sequence length="293" mass="33870">MRTKEIVSVVTPTYNRAYILNKCYESLKIQTSKSFVWMIVDDGSTDNTEELVNQWLNEGILDIHYFKKKNGGKASALNLALDKVDSDYFVCLDSDDTFAYNAIELALKQLQQIKKNKKYCGILALRTAPNGEVLGGKQIPDGIKETTLSEISNKFKMRSELICFYKTGVISQHRFPEIQGENFISPAYIEHELGKMYKFLVSRNTFCYCEYLPDGLTKNKRNVIKKNPKGYTLVKHQSFELAEDFKAKSKHCVLYISGCILSRDKDWLKKSPHKIMTIVYFPLGWLVYKLRYR</sequence>
<dbReference type="Gene3D" id="3.90.550.10">
    <property type="entry name" value="Spore Coat Polysaccharide Biosynthesis Protein SpsA, Chain A"/>
    <property type="match status" value="1"/>
</dbReference>
<accession>A0AAW7ICS3</accession>
<comment type="similarity">
    <text evidence="1">Belongs to the glycosyltransferase 2 family.</text>
</comment>
<evidence type="ECO:0000256" key="1">
    <source>
        <dbReference type="ARBA" id="ARBA00006739"/>
    </source>
</evidence>
<dbReference type="PANTHER" id="PTHR22916">
    <property type="entry name" value="GLYCOSYLTRANSFERASE"/>
    <property type="match status" value="1"/>
</dbReference>
<keyword evidence="3" id="KW-0328">Glycosyltransferase</keyword>
<protein>
    <submittedName>
        <fullName evidence="3">Glycosyltransferase family A protein</fullName>
        <ecNumber evidence="3">2.4.-.-</ecNumber>
    </submittedName>
</protein>
<organism evidence="3 4">
    <name type="scientific">Peribacillus simplex</name>
    <dbReference type="NCBI Taxonomy" id="1478"/>
    <lineage>
        <taxon>Bacteria</taxon>
        <taxon>Bacillati</taxon>
        <taxon>Bacillota</taxon>
        <taxon>Bacilli</taxon>
        <taxon>Bacillales</taxon>
        <taxon>Bacillaceae</taxon>
        <taxon>Peribacillus</taxon>
    </lineage>
</organism>
<dbReference type="RefSeq" id="WP_289319997.1">
    <property type="nucleotide sequence ID" value="NZ_JAUCEY010000008.1"/>
</dbReference>
<dbReference type="EC" id="2.4.-.-" evidence="3"/>
<name>A0AAW7ICS3_9BACI</name>
<dbReference type="SUPFAM" id="SSF53448">
    <property type="entry name" value="Nucleotide-diphospho-sugar transferases"/>
    <property type="match status" value="1"/>
</dbReference>
<dbReference type="Pfam" id="PF00535">
    <property type="entry name" value="Glycos_transf_2"/>
    <property type="match status" value="1"/>
</dbReference>
<feature type="domain" description="Glycosyltransferase 2-like" evidence="2">
    <location>
        <begin position="8"/>
        <end position="114"/>
    </location>
</feature>
<evidence type="ECO:0000313" key="4">
    <source>
        <dbReference type="Proteomes" id="UP001234602"/>
    </source>
</evidence>
<dbReference type="PANTHER" id="PTHR22916:SF3">
    <property type="entry name" value="UDP-GLCNAC:BETAGAL BETA-1,3-N-ACETYLGLUCOSAMINYLTRANSFERASE-LIKE PROTEIN 1"/>
    <property type="match status" value="1"/>
</dbReference>
<dbReference type="Proteomes" id="UP001234602">
    <property type="component" value="Unassembled WGS sequence"/>
</dbReference>
<keyword evidence="3" id="KW-0808">Transferase</keyword>
<dbReference type="InterPro" id="IPR001173">
    <property type="entry name" value="Glyco_trans_2-like"/>
</dbReference>
<gene>
    <name evidence="3" type="ORF">QUF89_11000</name>
</gene>
<dbReference type="GO" id="GO:0016758">
    <property type="term" value="F:hexosyltransferase activity"/>
    <property type="evidence" value="ECO:0007669"/>
    <property type="project" value="UniProtKB-ARBA"/>
</dbReference>
<proteinExistence type="inferred from homology"/>
<dbReference type="CDD" id="cd00761">
    <property type="entry name" value="Glyco_tranf_GTA_type"/>
    <property type="match status" value="1"/>
</dbReference>